<dbReference type="Pfam" id="PF13280">
    <property type="entry name" value="WYL"/>
    <property type="match status" value="1"/>
</dbReference>
<organism evidence="4 5">
    <name type="scientific">Corynebacterium sanguinis</name>
    <dbReference type="NCBI Taxonomy" id="2594913"/>
    <lineage>
        <taxon>Bacteria</taxon>
        <taxon>Bacillati</taxon>
        <taxon>Actinomycetota</taxon>
        <taxon>Actinomycetes</taxon>
        <taxon>Mycobacteriales</taxon>
        <taxon>Corynebacteriaceae</taxon>
        <taxon>Corynebacterium</taxon>
    </lineage>
</organism>
<proteinExistence type="predicted"/>
<dbReference type="Proteomes" id="UP000336646">
    <property type="component" value="Unassembled WGS sequence"/>
</dbReference>
<protein>
    <submittedName>
        <fullName evidence="4">WYL domain-containing protein</fullName>
    </submittedName>
</protein>
<evidence type="ECO:0000313" key="4">
    <source>
        <dbReference type="EMBL" id="TVS28515.1"/>
    </source>
</evidence>
<dbReference type="PANTHER" id="PTHR34580:SF1">
    <property type="entry name" value="PROTEIN PAFC"/>
    <property type="match status" value="1"/>
</dbReference>
<dbReference type="Pfam" id="PF25583">
    <property type="entry name" value="WCX"/>
    <property type="match status" value="1"/>
</dbReference>
<dbReference type="PIRSF" id="PIRSF016838">
    <property type="entry name" value="PafC"/>
    <property type="match status" value="1"/>
</dbReference>
<name>A0A6C1TYT2_9CORY</name>
<dbReference type="AlphaFoldDB" id="A0A6C1TYT2"/>
<dbReference type="InterPro" id="IPR057727">
    <property type="entry name" value="WCX_dom"/>
</dbReference>
<reference evidence="4 5" key="1">
    <citation type="submission" date="2018-12" db="EMBL/GenBank/DDBJ databases">
        <title>Corynebacterium sanguinis sp. nov., a clinically-associated and environmental corynebacterium.</title>
        <authorList>
            <person name="Gonzales-Siles L."/>
            <person name="Jaen-Luchoro D."/>
            <person name="Cardew S."/>
            <person name="Inganas E."/>
            <person name="Ohlen M."/>
            <person name="Jensie-Markopolous S."/>
            <person name="Pinyeiro-Iglesias B."/>
            <person name="Molin K."/>
            <person name="Skovbjerg S."/>
            <person name="Svensson-Stadler L."/>
            <person name="Funke G."/>
            <person name="Moore E.R.B."/>
        </authorList>
    </citation>
    <scope>NUCLEOTIDE SEQUENCE [LARGE SCALE GENOMIC DNA]</scope>
    <source>
        <strain evidence="4 5">58734</strain>
    </source>
</reference>
<dbReference type="Pfam" id="PF19187">
    <property type="entry name" value="HTH_PafC"/>
    <property type="match status" value="1"/>
</dbReference>
<evidence type="ECO:0000313" key="5">
    <source>
        <dbReference type="Proteomes" id="UP000336646"/>
    </source>
</evidence>
<dbReference type="OrthoDB" id="5174471at2"/>
<dbReference type="RefSeq" id="WP_144773219.1">
    <property type="nucleotide sequence ID" value="NZ_JALXWQ010000001.1"/>
</dbReference>
<dbReference type="InterPro" id="IPR026881">
    <property type="entry name" value="WYL_dom"/>
</dbReference>
<gene>
    <name evidence="4" type="ORF">EKI59_06840</name>
</gene>
<feature type="domain" description="WYL" evidence="1">
    <location>
        <begin position="145"/>
        <end position="209"/>
    </location>
</feature>
<dbReference type="InterPro" id="IPR051534">
    <property type="entry name" value="CBASS_pafABC_assoc_protein"/>
</dbReference>
<dbReference type="InterPro" id="IPR043839">
    <property type="entry name" value="PafC_HTH"/>
</dbReference>
<dbReference type="PANTHER" id="PTHR34580">
    <property type="match status" value="1"/>
</dbReference>
<dbReference type="EMBL" id="RXIR01000012">
    <property type="protein sequence ID" value="TVS28515.1"/>
    <property type="molecule type" value="Genomic_DNA"/>
</dbReference>
<sequence>MKDSPAKLEGLVRSLNLIPYLHSHREATPMEIARDLGYSHEEVMRDLTRLSMSGVGSGPGELIDLVANWTGITVIDDQGLNKPLRLTPTEANALLLTLESLETMPGLVDQAAVTSAAAKLRAAIKGHSVDDTEPEVEASTSDVHILTDAIARSRQLEIVYYSASSGTTSTRIVSPASIFHQNGQTYLRAYEEGLAEAKSFRLDRISNAQLLDAPSNAPSNPTGFDPNDPFGFFTRRRAELAIRRDATWLADYFEIELDSDLGSGDWVRATMAYGNDDWLIRFCLSQGDRVRLVEPGNLARETVRRAQTGVDGLS</sequence>
<evidence type="ECO:0000259" key="1">
    <source>
        <dbReference type="Pfam" id="PF13280"/>
    </source>
</evidence>
<evidence type="ECO:0000259" key="3">
    <source>
        <dbReference type="Pfam" id="PF25583"/>
    </source>
</evidence>
<feature type="domain" description="PafC HTH" evidence="2">
    <location>
        <begin position="11"/>
        <end position="122"/>
    </location>
</feature>
<evidence type="ECO:0000259" key="2">
    <source>
        <dbReference type="Pfam" id="PF19187"/>
    </source>
</evidence>
<dbReference type="PROSITE" id="PS52050">
    <property type="entry name" value="WYL"/>
    <property type="match status" value="1"/>
</dbReference>
<dbReference type="InterPro" id="IPR028349">
    <property type="entry name" value="PafC-like"/>
</dbReference>
<accession>A0A6C1TYT2</accession>
<feature type="domain" description="WCX" evidence="3">
    <location>
        <begin position="246"/>
        <end position="307"/>
    </location>
</feature>
<comment type="caution">
    <text evidence="4">The sequence shown here is derived from an EMBL/GenBank/DDBJ whole genome shotgun (WGS) entry which is preliminary data.</text>
</comment>